<keyword evidence="3" id="KW-1185">Reference proteome</keyword>
<dbReference type="EMBL" id="SIRE01000012">
    <property type="protein sequence ID" value="TBL77430.1"/>
    <property type="molecule type" value="Genomic_DNA"/>
</dbReference>
<evidence type="ECO:0000313" key="3">
    <source>
        <dbReference type="Proteomes" id="UP000293142"/>
    </source>
</evidence>
<organism evidence="2 3">
    <name type="scientific">Paenibacillus thalictri</name>
    <dbReference type="NCBI Taxonomy" id="2527873"/>
    <lineage>
        <taxon>Bacteria</taxon>
        <taxon>Bacillati</taxon>
        <taxon>Bacillota</taxon>
        <taxon>Bacilli</taxon>
        <taxon>Bacillales</taxon>
        <taxon>Paenibacillaceae</taxon>
        <taxon>Paenibacillus</taxon>
    </lineage>
</organism>
<evidence type="ECO:0000313" key="2">
    <source>
        <dbReference type="EMBL" id="TBL77430.1"/>
    </source>
</evidence>
<proteinExistence type="predicted"/>
<sequence>MLLLLLLTNIGRCTMSIKLAIALEDNKIFRHISERLDRSKSYTCPFCLAPVQSKKGQERQHHFAHLPGTSCSANEETLLHFNAKHYLAYCIKNKFDIAIHVPVEILPPKLKGTLLSLGIREYPLSLLSLTSFYKSRGAIVEKAIGPYIADVFMLLYDIDIQSGISEEGFVFEIVVTHEMEQEKQHWLIDNNINFLELAPRAFDDNTFSFRALRLHFPDYFSNLQTNLINTTAETFHQELTEVIKENIRLETDQKIEQSLKLKAWDWVVDRILYRDDLRTWVPDEIQREMKSITVKPFWDQEIRKVTMFGATYKKVREHRMVFALDESDREFLILNEKILLAELLKVLSVAYPAEMIIGKSLQGKEGVIGFSFHNVIDPINYEKEWKNSLKKVFDSVRNRLELGSEDKNGQNY</sequence>
<name>A0A4Q9DNB3_9BACL</name>
<protein>
    <recommendedName>
        <fullName evidence="1">Competence protein CoiA-like N-terminal domain-containing protein</fullName>
    </recommendedName>
</protein>
<comment type="caution">
    <text evidence="2">The sequence shown here is derived from an EMBL/GenBank/DDBJ whole genome shotgun (WGS) entry which is preliminary data.</text>
</comment>
<accession>A0A4Q9DNB3</accession>
<feature type="domain" description="Competence protein CoiA-like N-terminal" evidence="1">
    <location>
        <begin position="34"/>
        <end position="73"/>
    </location>
</feature>
<dbReference type="Proteomes" id="UP000293142">
    <property type="component" value="Unassembled WGS sequence"/>
</dbReference>
<dbReference type="InterPro" id="IPR057253">
    <property type="entry name" value="CoiA-like_N"/>
</dbReference>
<gene>
    <name evidence="2" type="ORF">EYB31_18340</name>
</gene>
<dbReference type="OrthoDB" id="3784230at2"/>
<reference evidence="2 3" key="1">
    <citation type="submission" date="2019-02" db="EMBL/GenBank/DDBJ databases">
        <title>Paenibacillus sp. nov., isolated from surface-sterilized tissue of Thalictrum simplex L.</title>
        <authorList>
            <person name="Tuo L."/>
        </authorList>
    </citation>
    <scope>NUCLEOTIDE SEQUENCE [LARGE SCALE GENOMIC DNA]</scope>
    <source>
        <strain evidence="2 3">N2SHLJ1</strain>
    </source>
</reference>
<dbReference type="AlphaFoldDB" id="A0A4Q9DNB3"/>
<evidence type="ECO:0000259" key="1">
    <source>
        <dbReference type="Pfam" id="PF25164"/>
    </source>
</evidence>
<dbReference type="Pfam" id="PF25164">
    <property type="entry name" value="CoiA_N"/>
    <property type="match status" value="1"/>
</dbReference>